<protein>
    <submittedName>
        <fullName evidence="4">Uncharacterized protein</fullName>
    </submittedName>
</protein>
<dbReference type="Gene3D" id="1.20.5.320">
    <property type="entry name" value="6-Phosphogluconate Dehydrogenase, domain 3"/>
    <property type="match status" value="1"/>
</dbReference>
<dbReference type="WBParaSite" id="scf7180000424490.g13281">
    <property type="protein sequence ID" value="scf7180000424490.g13281"/>
    <property type="gene ID" value="scf7180000424490.g13281"/>
</dbReference>
<dbReference type="PANTHER" id="PTHR24023:SF1112">
    <property type="entry name" value="COL_CUTICLE_N DOMAIN-CONTAINING PROTEIN-RELATED"/>
    <property type="match status" value="1"/>
</dbReference>
<organism evidence="3 4">
    <name type="scientific">Meloidogyne floridensis</name>
    <dbReference type="NCBI Taxonomy" id="298350"/>
    <lineage>
        <taxon>Eukaryota</taxon>
        <taxon>Metazoa</taxon>
        <taxon>Ecdysozoa</taxon>
        <taxon>Nematoda</taxon>
        <taxon>Chromadorea</taxon>
        <taxon>Rhabditida</taxon>
        <taxon>Tylenchina</taxon>
        <taxon>Tylenchomorpha</taxon>
        <taxon>Tylenchoidea</taxon>
        <taxon>Meloidogynidae</taxon>
        <taxon>Meloidogyninae</taxon>
        <taxon>Meloidogyne</taxon>
    </lineage>
</organism>
<sequence>LHSFVIGGKRKEPEGGSETKPRIGETSRGQNENPQNIQQNKDMKKQLYGLLISVNEHKIESLKIRQKMRDLAKNFVMLSKQLNEVGKQFSEIMKYEVASIEKQEEITDKIWEIYNSLVNKNNGENIKIEDLTNNGEIHEEIDEFTKIANQAWAKIRILQKEENRHKRIKRQCCWTGNSCCSGYRNNNFNNNFGNSLWTSGGVGGARVDEGRGYNLNTPNTQNNLYATNGYATNGYAKPKCIPQQGPQGPPGLPGSPGQPGPQGISGAPGRPWGGGIHEDDGSYLEEDDDALLLNNQGENIVNSDGGCYKTGPDQGCILCPAGPPGPVGRQGIQGPPGPNGLPGIPGTAGRSRPGPPGLPGDRGLPGRLGPNGRPGPPGRNAIRYIGLPGPKGLPGKPGPCGPKGRPGPKTSGGPGPVGAAGPPGLQGIPGSPGLPGMPGLAGQHGNDGQYCPCPPRNDFYQERPPAYNKGNENFNGIHQPMSKRMSGEVINKKAKTINKAVIFRAKSKV</sequence>
<dbReference type="GO" id="GO:0005615">
    <property type="term" value="C:extracellular space"/>
    <property type="evidence" value="ECO:0007669"/>
    <property type="project" value="TreeGrafter"/>
</dbReference>
<dbReference type="AlphaFoldDB" id="A0A915PF87"/>
<dbReference type="InterPro" id="IPR008160">
    <property type="entry name" value="Collagen"/>
</dbReference>
<evidence type="ECO:0000313" key="3">
    <source>
        <dbReference type="Proteomes" id="UP000887560"/>
    </source>
</evidence>
<evidence type="ECO:0000313" key="4">
    <source>
        <dbReference type="WBParaSite" id="scf7180000424490.g13281"/>
    </source>
</evidence>
<dbReference type="PANTHER" id="PTHR24023">
    <property type="entry name" value="COLLAGEN ALPHA"/>
    <property type="match status" value="1"/>
</dbReference>
<feature type="region of interest" description="Disordered" evidence="2">
    <location>
        <begin position="1"/>
        <end position="40"/>
    </location>
</feature>
<dbReference type="GO" id="GO:0030198">
    <property type="term" value="P:extracellular matrix organization"/>
    <property type="evidence" value="ECO:0007669"/>
    <property type="project" value="TreeGrafter"/>
</dbReference>
<dbReference type="Proteomes" id="UP000887560">
    <property type="component" value="Unplaced"/>
</dbReference>
<accession>A0A915PF87</accession>
<name>A0A915PF87_9BILA</name>
<dbReference type="Pfam" id="PF01391">
    <property type="entry name" value="Collagen"/>
    <property type="match status" value="1"/>
</dbReference>
<feature type="compositionally biased region" description="Pro residues" evidence="2">
    <location>
        <begin position="247"/>
        <end position="259"/>
    </location>
</feature>
<feature type="compositionally biased region" description="Polar residues" evidence="2">
    <location>
        <begin position="27"/>
        <end position="40"/>
    </location>
</feature>
<keyword evidence="3" id="KW-1185">Reference proteome</keyword>
<reference evidence="4" key="1">
    <citation type="submission" date="2022-11" db="UniProtKB">
        <authorList>
            <consortium name="WormBaseParasite"/>
        </authorList>
    </citation>
    <scope>IDENTIFICATION</scope>
</reference>
<proteinExistence type="predicted"/>
<feature type="region of interest" description="Disordered" evidence="2">
    <location>
        <begin position="236"/>
        <end position="282"/>
    </location>
</feature>
<evidence type="ECO:0000256" key="1">
    <source>
        <dbReference type="ARBA" id="ARBA00022737"/>
    </source>
</evidence>
<dbReference type="InterPro" id="IPR050149">
    <property type="entry name" value="Collagen_superfamily"/>
</dbReference>
<feature type="compositionally biased region" description="Low complexity" evidence="2">
    <location>
        <begin position="419"/>
        <end position="431"/>
    </location>
</feature>
<dbReference type="GO" id="GO:0030020">
    <property type="term" value="F:extracellular matrix structural constituent conferring tensile strength"/>
    <property type="evidence" value="ECO:0007669"/>
    <property type="project" value="TreeGrafter"/>
</dbReference>
<keyword evidence="1" id="KW-0677">Repeat</keyword>
<dbReference type="GO" id="GO:0031012">
    <property type="term" value="C:extracellular matrix"/>
    <property type="evidence" value="ECO:0007669"/>
    <property type="project" value="TreeGrafter"/>
</dbReference>
<feature type="region of interest" description="Disordered" evidence="2">
    <location>
        <begin position="327"/>
        <end position="449"/>
    </location>
</feature>
<feature type="compositionally biased region" description="Basic and acidic residues" evidence="2">
    <location>
        <begin position="9"/>
        <end position="25"/>
    </location>
</feature>
<evidence type="ECO:0000256" key="2">
    <source>
        <dbReference type="SAM" id="MobiDB-lite"/>
    </source>
</evidence>
<feature type="compositionally biased region" description="Low complexity" evidence="2">
    <location>
        <begin position="341"/>
        <end position="352"/>
    </location>
</feature>
<feature type="compositionally biased region" description="Low complexity" evidence="2">
    <location>
        <begin position="359"/>
        <end position="371"/>
    </location>
</feature>